<dbReference type="InterPro" id="IPR050571">
    <property type="entry name" value="Class-IV_PLP-Dep_Aminotrnsfr"/>
</dbReference>
<dbReference type="SUPFAM" id="SSF56752">
    <property type="entry name" value="D-aminoacid aminotransferase-like PLP-dependent enzymes"/>
    <property type="match status" value="1"/>
</dbReference>
<evidence type="ECO:0000313" key="7">
    <source>
        <dbReference type="Proteomes" id="UP000591131"/>
    </source>
</evidence>
<comment type="similarity">
    <text evidence="2">Belongs to the peptidase A1 family.</text>
</comment>
<dbReference type="GO" id="GO:0004190">
    <property type="term" value="F:aspartic-type endopeptidase activity"/>
    <property type="evidence" value="ECO:0007669"/>
    <property type="project" value="InterPro"/>
</dbReference>
<proteinExistence type="inferred from homology"/>
<dbReference type="Proteomes" id="UP000591131">
    <property type="component" value="Unassembled WGS sequence"/>
</dbReference>
<dbReference type="CDD" id="cd00449">
    <property type="entry name" value="PLPDE_IV"/>
    <property type="match status" value="1"/>
</dbReference>
<dbReference type="InterPro" id="IPR043132">
    <property type="entry name" value="BCAT-like_C"/>
</dbReference>
<evidence type="ECO:0000256" key="4">
    <source>
        <dbReference type="ARBA" id="ARBA00022898"/>
    </source>
</evidence>
<dbReference type="GO" id="GO:0008652">
    <property type="term" value="P:amino acid biosynthetic process"/>
    <property type="evidence" value="ECO:0007669"/>
    <property type="project" value="UniProtKB-ARBA"/>
</dbReference>
<dbReference type="EMBL" id="JAAPAO010000706">
    <property type="protein sequence ID" value="KAF4654773.1"/>
    <property type="molecule type" value="Genomic_DNA"/>
</dbReference>
<dbReference type="PANTHER" id="PTHR42743">
    <property type="entry name" value="AMINO-ACID AMINOTRANSFERASE"/>
    <property type="match status" value="1"/>
</dbReference>
<keyword evidence="4" id="KW-0663">Pyridoxal phosphate</keyword>
<dbReference type="Gene3D" id="3.20.10.10">
    <property type="entry name" value="D-amino Acid Aminotransferase, subunit A, domain 2"/>
    <property type="match status" value="1"/>
</dbReference>
<dbReference type="Gene3D" id="3.30.470.10">
    <property type="match status" value="1"/>
</dbReference>
<dbReference type="SUPFAM" id="SSF50630">
    <property type="entry name" value="Acid proteases"/>
    <property type="match status" value="1"/>
</dbReference>
<feature type="domain" description="Peptidase A1" evidence="5">
    <location>
        <begin position="341"/>
        <end position="663"/>
    </location>
</feature>
<dbReference type="InterPro" id="IPR001544">
    <property type="entry name" value="Aminotrans_IV"/>
</dbReference>
<dbReference type="Pfam" id="PF01063">
    <property type="entry name" value="Aminotran_4"/>
    <property type="match status" value="1"/>
</dbReference>
<dbReference type="AlphaFoldDB" id="A0A7J6L6H3"/>
<comment type="caution">
    <text evidence="6">The sequence shown here is derived from an EMBL/GenBank/DDBJ whole genome shotgun (WGS) entry which is preliminary data.</text>
</comment>
<dbReference type="InterPro" id="IPR001461">
    <property type="entry name" value="Aspartic_peptidase_A1"/>
</dbReference>
<dbReference type="FunFam" id="3.20.10.10:FF:000002">
    <property type="entry name" value="D-alanine aminotransferase"/>
    <property type="match status" value="1"/>
</dbReference>
<dbReference type="GO" id="GO:0006508">
    <property type="term" value="P:proteolysis"/>
    <property type="evidence" value="ECO:0007669"/>
    <property type="project" value="InterPro"/>
</dbReference>
<name>A0A7J6L6H3_PERCH</name>
<evidence type="ECO:0000256" key="1">
    <source>
        <dbReference type="ARBA" id="ARBA00001933"/>
    </source>
</evidence>
<dbReference type="Pfam" id="PF00026">
    <property type="entry name" value="Asp"/>
    <property type="match status" value="1"/>
</dbReference>
<comment type="cofactor">
    <cofactor evidence="1">
        <name>pyridoxal 5'-phosphate</name>
        <dbReference type="ChEBI" id="CHEBI:597326"/>
    </cofactor>
</comment>
<evidence type="ECO:0000256" key="3">
    <source>
        <dbReference type="ARBA" id="ARBA00009320"/>
    </source>
</evidence>
<evidence type="ECO:0000256" key="2">
    <source>
        <dbReference type="ARBA" id="ARBA00007447"/>
    </source>
</evidence>
<accession>A0A7J6L6H3</accession>
<dbReference type="GO" id="GO:0046394">
    <property type="term" value="P:carboxylic acid biosynthetic process"/>
    <property type="evidence" value="ECO:0007669"/>
    <property type="project" value="UniProtKB-ARBA"/>
</dbReference>
<dbReference type="InterPro" id="IPR034164">
    <property type="entry name" value="Pepsin-like_dom"/>
</dbReference>
<sequence length="701" mass="77214">MVNTDAPVLSKAEWMAKLSQRRESEDVKMTAMYSSYVGGITFDKALMSLPLDDFMVHRGMGVYDTATVANGHIWNFSTHCDRFLESARKAGIKSKWNRDDIYKIVNEVVAATGLKEATVRLWMTAGPSGAFGINPDKCVEPCLYIVVFPSAYIDTSKPDAKHEVPADEVEEVTVASDVVPFKPPMLASCKSNNYLLNAHLFMKAQEKGGHFGIWVDENGVVKESCTMSVVMMTKNGEVVGPAFDGGILKGTTMRRIFEICEAQSPPIPVTQRDIKKEELYEAKEVIMCGGDTHIVAAVKLDGHQIGDGKKGSFCKLICDAMSEEMATGKGRKPEDYVPVNLALTVPVEVDGQGLNLLVDTGAPQTFVLSNDTLYNGKACNGSIYGLYVGRPSGFGNKLKEVSFFDGKKADIVDHRADLKLGDHTVLDVQLGIVKNYTAPGLSPHSSLGLGPVASSRGIVPLLDQLVTKGIIKTKEFSIYFHPENRNEGELLLGGSDPRKYHGELVAVPVRDKYRWIVELDNIRIAGTPVLEAPNSIIFDSGTAFFGATLQVLDTIIGHIEKSFTSVTGRKLAWHRKEGITYFVCKDRAHFPIIELVFKRLPDAGNVRITIPPELYVNEVPNSPLCVLLLYEIPLDEKTFVVGITLLRDYYINFNADKRQISIAKSVNVSQAEHSLRPLMNKKRSPPALSLYPYDNLSGIQF</sequence>
<dbReference type="CDD" id="cd05471">
    <property type="entry name" value="pepsin_like"/>
    <property type="match status" value="1"/>
</dbReference>
<protein>
    <recommendedName>
        <fullName evidence="5">Peptidase A1 domain-containing protein</fullName>
    </recommendedName>
</protein>
<reference evidence="6 7" key="1">
    <citation type="submission" date="2020-04" db="EMBL/GenBank/DDBJ databases">
        <title>Perkinsus chesapeaki whole genome sequence.</title>
        <authorList>
            <person name="Bogema D.R."/>
        </authorList>
    </citation>
    <scope>NUCLEOTIDE SEQUENCE [LARGE SCALE GENOMIC DNA]</scope>
    <source>
        <strain evidence="6">ATCC PRA-425</strain>
    </source>
</reference>
<dbReference type="PRINTS" id="PR00792">
    <property type="entry name" value="PEPSIN"/>
</dbReference>
<organism evidence="6 7">
    <name type="scientific">Perkinsus chesapeaki</name>
    <name type="common">Clam parasite</name>
    <name type="synonym">Perkinsus andrewsi</name>
    <dbReference type="NCBI Taxonomy" id="330153"/>
    <lineage>
        <taxon>Eukaryota</taxon>
        <taxon>Sar</taxon>
        <taxon>Alveolata</taxon>
        <taxon>Perkinsozoa</taxon>
        <taxon>Perkinsea</taxon>
        <taxon>Perkinsida</taxon>
        <taxon>Perkinsidae</taxon>
        <taxon>Perkinsus</taxon>
    </lineage>
</organism>
<evidence type="ECO:0000259" key="5">
    <source>
        <dbReference type="PROSITE" id="PS51767"/>
    </source>
</evidence>
<dbReference type="InterPro" id="IPR021109">
    <property type="entry name" value="Peptidase_aspartic_dom_sf"/>
</dbReference>
<dbReference type="PANTHER" id="PTHR42743:SF22">
    <property type="entry name" value="D-AMINO-ACID TRANSAMINASE, CHLOROPLASTIC"/>
    <property type="match status" value="1"/>
</dbReference>
<keyword evidence="7" id="KW-1185">Reference proteome</keyword>
<gene>
    <name evidence="6" type="ORF">FOL47_009782</name>
</gene>
<dbReference type="OrthoDB" id="25921at2759"/>
<dbReference type="InterPro" id="IPR033121">
    <property type="entry name" value="PEPTIDASE_A1"/>
</dbReference>
<dbReference type="Gene3D" id="2.40.70.10">
    <property type="entry name" value="Acid Proteases"/>
    <property type="match status" value="2"/>
</dbReference>
<dbReference type="InterPro" id="IPR043131">
    <property type="entry name" value="BCAT-like_N"/>
</dbReference>
<dbReference type="PROSITE" id="PS51767">
    <property type="entry name" value="PEPTIDASE_A1"/>
    <property type="match status" value="1"/>
</dbReference>
<dbReference type="InterPro" id="IPR036038">
    <property type="entry name" value="Aminotransferase-like"/>
</dbReference>
<evidence type="ECO:0000313" key="6">
    <source>
        <dbReference type="EMBL" id="KAF4654773.1"/>
    </source>
</evidence>
<comment type="similarity">
    <text evidence="3">Belongs to the class-IV pyridoxal-phosphate-dependent aminotransferase family.</text>
</comment>